<feature type="transmembrane region" description="Helical" evidence="1">
    <location>
        <begin position="16"/>
        <end position="36"/>
    </location>
</feature>
<organism evidence="2 3">
    <name type="scientific">Archangium violaceum Cb vi76</name>
    <dbReference type="NCBI Taxonomy" id="1406225"/>
    <lineage>
        <taxon>Bacteria</taxon>
        <taxon>Pseudomonadati</taxon>
        <taxon>Myxococcota</taxon>
        <taxon>Myxococcia</taxon>
        <taxon>Myxococcales</taxon>
        <taxon>Cystobacterineae</taxon>
        <taxon>Archangiaceae</taxon>
        <taxon>Archangium</taxon>
    </lineage>
</organism>
<evidence type="ECO:0000256" key="1">
    <source>
        <dbReference type="SAM" id="Phobius"/>
    </source>
</evidence>
<gene>
    <name evidence="2" type="ORF">Q664_06340</name>
</gene>
<name>A0A084SZJ9_9BACT</name>
<sequence length="59" mass="6747">MRKNLLARARRGQSMVEYVVVSAGFLGFGVLGWPFLTDLINALHRYFQSIYYVIQSPVP</sequence>
<dbReference type="AlphaFoldDB" id="A0A084SZJ9"/>
<proteinExistence type="predicted"/>
<dbReference type="EMBL" id="JPMI01000035">
    <property type="protein sequence ID" value="KFA93884.1"/>
    <property type="molecule type" value="Genomic_DNA"/>
</dbReference>
<evidence type="ECO:0000313" key="2">
    <source>
        <dbReference type="EMBL" id="KFA93884.1"/>
    </source>
</evidence>
<keyword evidence="1" id="KW-0472">Membrane</keyword>
<protein>
    <submittedName>
        <fullName evidence="2">Uncharacterized protein</fullName>
    </submittedName>
</protein>
<keyword evidence="1" id="KW-0812">Transmembrane</keyword>
<evidence type="ECO:0000313" key="3">
    <source>
        <dbReference type="Proteomes" id="UP000028547"/>
    </source>
</evidence>
<dbReference type="Proteomes" id="UP000028547">
    <property type="component" value="Unassembled WGS sequence"/>
</dbReference>
<reference evidence="2 3" key="1">
    <citation type="submission" date="2014-07" db="EMBL/GenBank/DDBJ databases">
        <title>Draft Genome Sequence of Gephyronic Acid Producer, Cystobacter violaceus Strain Cb vi76.</title>
        <authorList>
            <person name="Stevens D.C."/>
            <person name="Young J."/>
            <person name="Carmichael R."/>
            <person name="Tan J."/>
            <person name="Taylor R.E."/>
        </authorList>
    </citation>
    <scope>NUCLEOTIDE SEQUENCE [LARGE SCALE GENOMIC DNA]</scope>
    <source>
        <strain evidence="2 3">Cb vi76</strain>
    </source>
</reference>
<comment type="caution">
    <text evidence="2">The sequence shown here is derived from an EMBL/GenBank/DDBJ whole genome shotgun (WGS) entry which is preliminary data.</text>
</comment>
<dbReference type="RefSeq" id="WP_043390958.1">
    <property type="nucleotide sequence ID" value="NZ_JPMI01000035.1"/>
</dbReference>
<keyword evidence="1" id="KW-1133">Transmembrane helix</keyword>
<accession>A0A084SZJ9</accession>